<organism evidence="6 7">
    <name type="scientific">Cutaneotrichosporon spelunceum</name>
    <dbReference type="NCBI Taxonomy" id="1672016"/>
    <lineage>
        <taxon>Eukaryota</taxon>
        <taxon>Fungi</taxon>
        <taxon>Dikarya</taxon>
        <taxon>Basidiomycota</taxon>
        <taxon>Agaricomycotina</taxon>
        <taxon>Tremellomycetes</taxon>
        <taxon>Trichosporonales</taxon>
        <taxon>Trichosporonaceae</taxon>
        <taxon>Cutaneotrichosporon</taxon>
    </lineage>
</organism>
<dbReference type="AlphaFoldDB" id="A0AAD3YBM1"/>
<dbReference type="Pfam" id="PF01370">
    <property type="entry name" value="Epimerase"/>
    <property type="match status" value="1"/>
</dbReference>
<reference evidence="6" key="1">
    <citation type="journal article" date="2023" name="BMC Genomics">
        <title>Chromosome-level genome assemblies of Cutaneotrichosporon spp. (Trichosporonales, Basidiomycota) reveal imbalanced evolution between nucleotide sequences and chromosome synteny.</title>
        <authorList>
            <person name="Kobayashi Y."/>
            <person name="Kayamori A."/>
            <person name="Aoki K."/>
            <person name="Shiwa Y."/>
            <person name="Matsutani M."/>
            <person name="Fujita N."/>
            <person name="Sugita T."/>
            <person name="Iwasaki W."/>
            <person name="Tanaka N."/>
            <person name="Takashima M."/>
        </authorList>
    </citation>
    <scope>NUCLEOTIDE SEQUENCE</scope>
    <source>
        <strain evidence="6">HIS016</strain>
    </source>
</reference>
<dbReference type="Gene3D" id="3.40.50.720">
    <property type="entry name" value="NAD(P)-binding Rossmann-like Domain"/>
    <property type="match status" value="1"/>
</dbReference>
<dbReference type="PANTHER" id="PTHR11062">
    <property type="entry name" value="EXOSTOSIN HEPARAN SULFATE GLYCOSYLTRANSFERASE -RELATED"/>
    <property type="match status" value="1"/>
</dbReference>
<sequence length="1162" mass="128678">MPPLFGLARRHRLVVAAILIVAALFVFTRSEPQPARPTYSRTPGVGLNDWGDAPLEEDIIPPPSNAGLKGWFRFSGLQSRGRTVLITGGAGMLAHALAPRLIDEGFIVHALDIVPQPATLPAGVVYHRGNVATSFRAVLESTPFDGVVHFASVSLDQWCAPKEDECTRVNVGGTKAVMDAIGDHFDNAHKSGKSMFGSGAKVPWILFGSSMDVFGPNATRAVTEDSPQEAESAIGRTKATAEVVVRDGFERARQVILRGGPENRDGKASFVKAKAKGNAMLHAAVVRFADVYGYRRSSSIPSAFFPRLLQNAVTSLPIQYSSDRPPMDLLHVEDAVDGVLRVVQVCDGIARLGKEAEPSLLTVNLVHGGKRWAEQEIVDLVRSATRSFSPVRDIGDNKGNDRGTAEFSSNTALESLGWTPTITLPIGLAKTVMHLAQDSADYAQHFLIGHCPKDSIVQDLGVDGPLRMLPEDSRNTELWKLDKCTVNMAFDNGRGFLHHVKCEDGKHCDANGAKVPSFNWNATVWIIEEVPGQTHTGNGKIIARLREEKGMGYLGIPEKELDVGVIHFELYPKGDKTPHHNMFEIAVAHDSSFLSMSIPKYQMQVWTKSTANEQQSAFELIPTRDSSAYNMRLTVLCCPSEGDWPLLLDDHESADSRFGTTNQIPSNSSRRTHLCERAHDAHIYYTDVAERSKKATRTTGPPKSQRKPQALARQPDDWALKLMPACWNDCAAPTVCIQTGKCRCVQADSCPRRRENPLTAIARGPRNPITPNKSHLGMYKGYASVLQDMVAKVDWRDLLYPEARAYLAAHPEFIKVHVAGGYPREQEIESADCHRLQASHCFSADSILYKAMRHLSVPAEKADLIVLPVYQHCTGAPFILHDVWGHAANSIKGINDGSKATSVVMTHDWGICLAFEWEIWSSRPHTKMYPDPLLRNTLVFSVMGDWDSNCYRPAQDVVVPARTCRSKNLVDTFPNVEHIMPARERPRLITWSGTFWGTGKSERLRITCNRGGVVDEELLKGQGPQSKFPREWDDYMVELNTARFCPQPRGVAGWSPRVSDALYAGCIPVLIAEATHYPFASMIDWSQISVRIHPTELDQVERILNDIPLERVEQLQANIVAIRDAFLYSTDDAPEDELGRRGPMFFALHEAGMRLRTLYARA</sequence>
<evidence type="ECO:0000256" key="3">
    <source>
        <dbReference type="SAM" id="SignalP"/>
    </source>
</evidence>
<dbReference type="CDD" id="cd08946">
    <property type="entry name" value="SDR_e"/>
    <property type="match status" value="1"/>
</dbReference>
<protein>
    <recommendedName>
        <fullName evidence="8">Glycosyltransferase family 47 protein</fullName>
    </recommendedName>
</protein>
<feature type="domain" description="NAD-dependent epimerase/dehydratase" evidence="4">
    <location>
        <begin position="84"/>
        <end position="347"/>
    </location>
</feature>
<dbReference type="PANTHER" id="PTHR11062:SF73">
    <property type="entry name" value="EXOSTOSIN-LIKE 3"/>
    <property type="match status" value="1"/>
</dbReference>
<proteinExistence type="inferred from homology"/>
<gene>
    <name evidence="6" type="ORF">CspeluHIS016_0209850</name>
</gene>
<name>A0AAD3YBM1_9TREE</name>
<evidence type="ECO:0000259" key="5">
    <source>
        <dbReference type="Pfam" id="PF03016"/>
    </source>
</evidence>
<dbReference type="InterPro" id="IPR036291">
    <property type="entry name" value="NAD(P)-bd_dom_sf"/>
</dbReference>
<dbReference type="EMBL" id="BTCM01000002">
    <property type="protein sequence ID" value="GMK55929.1"/>
    <property type="molecule type" value="Genomic_DNA"/>
</dbReference>
<evidence type="ECO:0000313" key="7">
    <source>
        <dbReference type="Proteomes" id="UP001222932"/>
    </source>
</evidence>
<evidence type="ECO:0000256" key="1">
    <source>
        <dbReference type="ARBA" id="ARBA00010271"/>
    </source>
</evidence>
<accession>A0AAD3YBM1</accession>
<feature type="chain" id="PRO_5042086254" description="Glycosyltransferase family 47 protein" evidence="3">
    <location>
        <begin position="31"/>
        <end position="1162"/>
    </location>
</feature>
<evidence type="ECO:0000256" key="2">
    <source>
        <dbReference type="SAM" id="MobiDB-lite"/>
    </source>
</evidence>
<dbReference type="SUPFAM" id="SSF51735">
    <property type="entry name" value="NAD(P)-binding Rossmann-fold domains"/>
    <property type="match status" value="1"/>
</dbReference>
<evidence type="ECO:0000313" key="6">
    <source>
        <dbReference type="EMBL" id="GMK55929.1"/>
    </source>
</evidence>
<dbReference type="Proteomes" id="UP001222932">
    <property type="component" value="Unassembled WGS sequence"/>
</dbReference>
<dbReference type="InterPro" id="IPR040911">
    <property type="entry name" value="Exostosin_GT47"/>
</dbReference>
<feature type="domain" description="Exostosin GT47" evidence="5">
    <location>
        <begin position="814"/>
        <end position="1106"/>
    </location>
</feature>
<feature type="signal peptide" evidence="3">
    <location>
        <begin position="1"/>
        <end position="30"/>
    </location>
</feature>
<dbReference type="Pfam" id="PF03016">
    <property type="entry name" value="Exostosin_GT47"/>
    <property type="match status" value="1"/>
</dbReference>
<reference evidence="6" key="2">
    <citation type="submission" date="2023-06" db="EMBL/GenBank/DDBJ databases">
        <authorList>
            <person name="Kobayashi Y."/>
            <person name="Kayamori A."/>
            <person name="Aoki K."/>
            <person name="Shiwa Y."/>
            <person name="Fujita N."/>
            <person name="Sugita T."/>
            <person name="Iwasaki W."/>
            <person name="Tanaka N."/>
            <person name="Takashima M."/>
        </authorList>
    </citation>
    <scope>NUCLEOTIDE SEQUENCE</scope>
    <source>
        <strain evidence="6">HIS016</strain>
    </source>
</reference>
<feature type="region of interest" description="Disordered" evidence="2">
    <location>
        <begin position="690"/>
        <end position="712"/>
    </location>
</feature>
<evidence type="ECO:0008006" key="8">
    <source>
        <dbReference type="Google" id="ProtNLM"/>
    </source>
</evidence>
<dbReference type="InterPro" id="IPR004263">
    <property type="entry name" value="Exostosin"/>
</dbReference>
<keyword evidence="7" id="KW-1185">Reference proteome</keyword>
<evidence type="ECO:0000259" key="4">
    <source>
        <dbReference type="Pfam" id="PF01370"/>
    </source>
</evidence>
<comment type="similarity">
    <text evidence="1">Belongs to the glycosyltransferase 47 family.</text>
</comment>
<keyword evidence="3" id="KW-0732">Signal</keyword>
<comment type="caution">
    <text evidence="6">The sequence shown here is derived from an EMBL/GenBank/DDBJ whole genome shotgun (WGS) entry which is preliminary data.</text>
</comment>
<dbReference type="GO" id="GO:0016757">
    <property type="term" value="F:glycosyltransferase activity"/>
    <property type="evidence" value="ECO:0007669"/>
    <property type="project" value="InterPro"/>
</dbReference>
<dbReference type="InterPro" id="IPR001509">
    <property type="entry name" value="Epimerase_deHydtase"/>
</dbReference>